<evidence type="ECO:0000259" key="1">
    <source>
        <dbReference type="Pfam" id="PF22970"/>
    </source>
</evidence>
<organism evidence="2 3">
    <name type="scientific">Heracleum sosnowskyi</name>
    <dbReference type="NCBI Taxonomy" id="360622"/>
    <lineage>
        <taxon>Eukaryota</taxon>
        <taxon>Viridiplantae</taxon>
        <taxon>Streptophyta</taxon>
        <taxon>Embryophyta</taxon>
        <taxon>Tracheophyta</taxon>
        <taxon>Spermatophyta</taxon>
        <taxon>Magnoliopsida</taxon>
        <taxon>eudicotyledons</taxon>
        <taxon>Gunneridae</taxon>
        <taxon>Pentapetalae</taxon>
        <taxon>asterids</taxon>
        <taxon>campanulids</taxon>
        <taxon>Apiales</taxon>
        <taxon>Apiaceae</taxon>
        <taxon>Apioideae</taxon>
        <taxon>apioid superclade</taxon>
        <taxon>Tordylieae</taxon>
        <taxon>Tordyliinae</taxon>
        <taxon>Heracleum</taxon>
    </lineage>
</organism>
<keyword evidence="3" id="KW-1185">Reference proteome</keyword>
<evidence type="ECO:0000313" key="3">
    <source>
        <dbReference type="Proteomes" id="UP001237642"/>
    </source>
</evidence>
<dbReference type="EMBL" id="JAUIZM010000011">
    <property type="protein sequence ID" value="KAK1356647.1"/>
    <property type="molecule type" value="Genomic_DNA"/>
</dbReference>
<proteinExistence type="predicted"/>
<reference evidence="2" key="1">
    <citation type="submission" date="2023-02" db="EMBL/GenBank/DDBJ databases">
        <title>Genome of toxic invasive species Heracleum sosnowskyi carries increased number of genes despite the absence of recent whole-genome duplications.</title>
        <authorList>
            <person name="Schelkunov M."/>
            <person name="Shtratnikova V."/>
            <person name="Makarenko M."/>
            <person name="Klepikova A."/>
            <person name="Omelchenko D."/>
            <person name="Novikova G."/>
            <person name="Obukhova E."/>
            <person name="Bogdanov V."/>
            <person name="Penin A."/>
            <person name="Logacheva M."/>
        </authorList>
    </citation>
    <scope>NUCLEOTIDE SEQUENCE</scope>
    <source>
        <strain evidence="2">Hsosn_3</strain>
        <tissue evidence="2">Leaf</tissue>
    </source>
</reference>
<reference evidence="2" key="2">
    <citation type="submission" date="2023-05" db="EMBL/GenBank/DDBJ databases">
        <authorList>
            <person name="Schelkunov M.I."/>
        </authorList>
    </citation>
    <scope>NUCLEOTIDE SEQUENCE</scope>
    <source>
        <strain evidence="2">Hsosn_3</strain>
        <tissue evidence="2">Leaf</tissue>
    </source>
</reference>
<evidence type="ECO:0000313" key="2">
    <source>
        <dbReference type="EMBL" id="KAK1356647.1"/>
    </source>
</evidence>
<feature type="domain" description="DUF7028" evidence="1">
    <location>
        <begin position="9"/>
        <end position="83"/>
    </location>
</feature>
<protein>
    <recommendedName>
        <fullName evidence="1">DUF7028 domain-containing protein</fullName>
    </recommendedName>
</protein>
<dbReference type="Pfam" id="PF22970">
    <property type="entry name" value="DUF7028"/>
    <property type="match status" value="1"/>
</dbReference>
<dbReference type="Proteomes" id="UP001237642">
    <property type="component" value="Unassembled WGS sequence"/>
</dbReference>
<comment type="caution">
    <text evidence="2">The sequence shown here is derived from an EMBL/GenBank/DDBJ whole genome shotgun (WGS) entry which is preliminary data.</text>
</comment>
<dbReference type="InterPro" id="IPR054292">
    <property type="entry name" value="DUF7028"/>
</dbReference>
<accession>A0AAD8GWL0</accession>
<name>A0AAD8GWL0_9APIA</name>
<sequence length="162" mass="18931">MSLSPYIINPRAVLDYYYNSDESGKSRGIKDFQMKAKQHLSAIGWRFYYIMMKDGKRELRYSPPNCKKKYISLRMACKGYLDSELQFRLMSNNVLDSQVRKIGYDGLGLQSRITEVLRGTNVEVMEIKKRRLSFGDVYGERMMICMKGNRDVVEEDDVFCAE</sequence>
<dbReference type="AlphaFoldDB" id="A0AAD8GWL0"/>
<gene>
    <name evidence="2" type="ORF">POM88_049903</name>
</gene>